<sequence>MVMLTDFNQESTMKKVILASLLATMMSTSPVWATDSATAAPAAPAAAATTQVQKEAADVLQVAVQGANAMRDIQFARLALFHGQPDSAKKLTDDAAALLAADDASWAKFVKTDAKAKMIADRYVIINASIALSEDYVATPEKESAIQSANEKLAKGDQKGAIDTLRLAGIGVIENQYLMPLNQTRKAVAQAQELLKAGKYYEANLVLKGAEEGIVVDSEMLVAGN</sequence>
<dbReference type="KEGG" id="kps:KPNJ2_00722"/>
<organism evidence="2 3">
    <name type="scientific">Klebsiella pneumoniae 30684/NJST258_2</name>
    <dbReference type="NCBI Taxonomy" id="1420013"/>
    <lineage>
        <taxon>Bacteria</taxon>
        <taxon>Pseudomonadati</taxon>
        <taxon>Pseudomonadota</taxon>
        <taxon>Gammaproteobacteria</taxon>
        <taxon>Enterobacterales</taxon>
        <taxon>Enterobacteriaceae</taxon>
        <taxon>Klebsiella/Raoultella group</taxon>
        <taxon>Klebsiella</taxon>
        <taxon>Klebsiella pneumoniae complex</taxon>
    </lineage>
</organism>
<evidence type="ECO:0000256" key="1">
    <source>
        <dbReference type="SAM" id="SignalP"/>
    </source>
</evidence>
<dbReference type="Gene3D" id="6.10.250.2140">
    <property type="match status" value="1"/>
</dbReference>
<feature type="signal peptide" evidence="1">
    <location>
        <begin position="1"/>
        <end position="33"/>
    </location>
</feature>
<feature type="chain" id="PRO_5004913645" evidence="1">
    <location>
        <begin position="34"/>
        <end position="225"/>
    </location>
</feature>
<dbReference type="EMBL" id="CP006918">
    <property type="protein sequence ID" value="AHM77502.1"/>
    <property type="molecule type" value="Genomic_DNA"/>
</dbReference>
<evidence type="ECO:0000313" key="3">
    <source>
        <dbReference type="Proteomes" id="UP000019586"/>
    </source>
</evidence>
<reference evidence="2 3" key="1">
    <citation type="journal article" date="2014" name="Proc. Natl. Acad. Sci. U.S.A.">
        <title>Molecular dissection of the evolution of carbapenem-resistant multilocus sequence type 258 Klebsiella pneumoniae.</title>
        <authorList>
            <person name="Deleo F.R."/>
            <person name="Chen L."/>
            <person name="Porcella S.F."/>
            <person name="Martens C.A."/>
            <person name="Kobayashi S.D."/>
            <person name="Porter A.R."/>
            <person name="Chavda K.D."/>
            <person name="Jacobs M.R."/>
            <person name="Mathema B."/>
            <person name="Olsen R.J."/>
            <person name="Bonomo R.A."/>
            <person name="Musser J.M."/>
            <person name="Kreiswirth B.N."/>
        </authorList>
    </citation>
    <scope>NUCLEOTIDE SEQUENCE [LARGE SCALE GENOMIC DNA]</scope>
    <source>
        <strain evidence="2">30684/NJST258_2</strain>
    </source>
</reference>
<keyword evidence="1" id="KW-0732">Signal</keyword>
<dbReference type="HOGENOM" id="CLU_091661_1_0_6"/>
<name>W8UU78_KLEPN</name>
<dbReference type="Pfam" id="PF10938">
    <property type="entry name" value="YfdX"/>
    <property type="match status" value="1"/>
</dbReference>
<dbReference type="AlphaFoldDB" id="W8UU78"/>
<evidence type="ECO:0000313" key="2">
    <source>
        <dbReference type="EMBL" id="AHM77502.1"/>
    </source>
</evidence>
<gene>
    <name evidence="2" type="ORF">KPNJ2_00722</name>
</gene>
<protein>
    <submittedName>
        <fullName evidence="2">PIR3 protein</fullName>
    </submittedName>
</protein>
<dbReference type="NCBIfam" id="NF007645">
    <property type="entry name" value="PRK10316.1"/>
    <property type="match status" value="1"/>
</dbReference>
<dbReference type="Gene3D" id="1.20.120.1940">
    <property type="entry name" value="YfdX protein domain"/>
    <property type="match status" value="1"/>
</dbReference>
<proteinExistence type="predicted"/>
<dbReference type="PATRIC" id="fig|1420013.3.peg.686"/>
<dbReference type="InterPro" id="IPR021236">
    <property type="entry name" value="Uncharacterised_YfdX"/>
</dbReference>
<accession>W8UU78</accession>
<dbReference type="Proteomes" id="UP000019586">
    <property type="component" value="Chromosome"/>
</dbReference>